<evidence type="ECO:0000313" key="1">
    <source>
        <dbReference type="EMBL" id="URA09448.1"/>
    </source>
</evidence>
<dbReference type="InterPro" id="IPR019734">
    <property type="entry name" value="TPR_rpt"/>
</dbReference>
<sequence length="349" mass="42120">MPYWSFFHRAQEALNNAQWQKAEKWLTKAHKQEKHPLAQEYLLYVWLMQNKWQPIKSFFQNQDTPLESIGLYVKYWYLWYQETWLSLEPCLYQMIACDNIFVRLFALFRLHRYHKKPIDEFLNQKNFLEGIATTREEEKRASRYRQTLNDPLFTFTPDAKYKEDFLDVLLLREGSEIWDFFKHLPQKILAPLTHDPRILWELARLAFEHKDYAQCEKWLKKLESLGFSGSLIWYHLGHVSAAQKKWFQAGLWYEKAIEKGLDTPTVWKNLAILSLEQGYLKEASTYLKESLRLKRDPEIIYALAIVNLKRRKYIQAYELLRRCLAYEEVREMAQSQIDALKRFLREKAS</sequence>
<gene>
    <name evidence="1" type="ORF">KDW03_08095</name>
</gene>
<proteinExistence type="predicted"/>
<protein>
    <recommendedName>
        <fullName evidence="3">Tetratricopeptide repeat protein</fullName>
    </recommendedName>
</protein>
<dbReference type="InterPro" id="IPR011990">
    <property type="entry name" value="TPR-like_helical_dom_sf"/>
</dbReference>
<dbReference type="AlphaFoldDB" id="A0AAX3BAY2"/>
<dbReference type="Proteomes" id="UP001056539">
    <property type="component" value="Chromosome"/>
</dbReference>
<keyword evidence="2" id="KW-1185">Reference proteome</keyword>
<dbReference type="KEGG" id="taqu:KDW03_08095"/>
<dbReference type="SMART" id="SM00028">
    <property type="entry name" value="TPR"/>
    <property type="match status" value="3"/>
</dbReference>
<organism evidence="1 2">
    <name type="scientific">Thermospira aquatica</name>
    <dbReference type="NCBI Taxonomy" id="2828656"/>
    <lineage>
        <taxon>Bacteria</taxon>
        <taxon>Pseudomonadati</taxon>
        <taxon>Spirochaetota</taxon>
        <taxon>Spirochaetia</taxon>
        <taxon>Brevinematales</taxon>
        <taxon>Thermospiraceae</taxon>
        <taxon>Thermospira</taxon>
    </lineage>
</organism>
<accession>A0AAX3BAY2</accession>
<name>A0AAX3BAY2_9SPIR</name>
<evidence type="ECO:0000313" key="2">
    <source>
        <dbReference type="Proteomes" id="UP001056539"/>
    </source>
</evidence>
<evidence type="ECO:0008006" key="3">
    <source>
        <dbReference type="Google" id="ProtNLM"/>
    </source>
</evidence>
<reference evidence="1" key="1">
    <citation type="submission" date="2021-04" db="EMBL/GenBank/DDBJ databases">
        <authorList>
            <person name="Postec A."/>
        </authorList>
    </citation>
    <scope>NUCLEOTIDE SEQUENCE</scope>
    <source>
        <strain evidence="1">F1F22</strain>
    </source>
</reference>
<dbReference type="RefSeq" id="WP_271434577.1">
    <property type="nucleotide sequence ID" value="NZ_CP073355.1"/>
</dbReference>
<reference evidence="1" key="2">
    <citation type="submission" date="2022-06" db="EMBL/GenBank/DDBJ databases">
        <title>Thermospira aquatica gen. nov., sp. nov.</title>
        <authorList>
            <person name="Ben Ali Gam Z."/>
            <person name="Labat M."/>
        </authorList>
    </citation>
    <scope>NUCLEOTIDE SEQUENCE</scope>
    <source>
        <strain evidence="1">F1F22</strain>
    </source>
</reference>
<dbReference type="EMBL" id="CP073355">
    <property type="protein sequence ID" value="URA09448.1"/>
    <property type="molecule type" value="Genomic_DNA"/>
</dbReference>
<dbReference type="Gene3D" id="1.25.40.10">
    <property type="entry name" value="Tetratricopeptide repeat domain"/>
    <property type="match status" value="1"/>
</dbReference>
<dbReference type="SUPFAM" id="SSF81901">
    <property type="entry name" value="HCP-like"/>
    <property type="match status" value="1"/>
</dbReference>